<sequence length="139" mass="14587">MGQAGIFGAATGEKYATLTATKIQTNFKCTEPSAFPSINGQFVALTIDVTTSSNFAESGWPSLAITSNEFRGWDSAGKKLLDPIGNSTGCVKSSELLESPIDPDKSQSGMIILDVPAGAGSAAFVVGGFEGSYGWEWHW</sequence>
<keyword evidence="2" id="KW-1185">Reference proteome</keyword>
<dbReference type="EMBL" id="PPXC01000002">
    <property type="protein sequence ID" value="POH74885.1"/>
    <property type="molecule type" value="Genomic_DNA"/>
</dbReference>
<reference evidence="1 2" key="1">
    <citation type="submission" date="2018-01" db="EMBL/GenBank/DDBJ databases">
        <title>Arthrobacter sp. nov., from glaciers in China.</title>
        <authorList>
            <person name="Liu Q."/>
            <person name="Xin Y.-H."/>
        </authorList>
    </citation>
    <scope>NUCLEOTIDE SEQUENCE [LARGE SCALE GENOMIC DNA]</scope>
    <source>
        <strain evidence="1 2">HLT2-12-2</strain>
    </source>
</reference>
<proteinExistence type="predicted"/>
<dbReference type="Proteomes" id="UP000237061">
    <property type="component" value="Unassembled WGS sequence"/>
</dbReference>
<organism evidence="1 2">
    <name type="scientific">Arthrobacter glacialis</name>
    <dbReference type="NCBI Taxonomy" id="1664"/>
    <lineage>
        <taxon>Bacteria</taxon>
        <taxon>Bacillati</taxon>
        <taxon>Actinomycetota</taxon>
        <taxon>Actinomycetes</taxon>
        <taxon>Micrococcales</taxon>
        <taxon>Micrococcaceae</taxon>
        <taxon>Arthrobacter</taxon>
    </lineage>
</organism>
<accession>A0A2S4A032</accession>
<dbReference type="AlphaFoldDB" id="A0A2S4A032"/>
<comment type="caution">
    <text evidence="1">The sequence shown here is derived from an EMBL/GenBank/DDBJ whole genome shotgun (WGS) entry which is preliminary data.</text>
</comment>
<evidence type="ECO:0000313" key="1">
    <source>
        <dbReference type="EMBL" id="POH74885.1"/>
    </source>
</evidence>
<evidence type="ECO:0008006" key="3">
    <source>
        <dbReference type="Google" id="ProtNLM"/>
    </source>
</evidence>
<gene>
    <name evidence="1" type="ORF">CVS27_03200</name>
</gene>
<evidence type="ECO:0000313" key="2">
    <source>
        <dbReference type="Proteomes" id="UP000237061"/>
    </source>
</evidence>
<protein>
    <recommendedName>
        <fullName evidence="3">DUF4352 domain-containing protein</fullName>
    </recommendedName>
</protein>
<name>A0A2S4A032_ARTGL</name>